<comment type="caution">
    <text evidence="7">The sequence shown here is derived from an EMBL/GenBank/DDBJ whole genome shotgun (WGS) entry which is preliminary data.</text>
</comment>
<evidence type="ECO:0000256" key="1">
    <source>
        <dbReference type="ARBA" id="ARBA00004370"/>
    </source>
</evidence>
<dbReference type="PROSITE" id="PS50895">
    <property type="entry name" value="SURF1"/>
    <property type="match status" value="1"/>
</dbReference>
<evidence type="ECO:0000256" key="2">
    <source>
        <dbReference type="ARBA" id="ARBA00007165"/>
    </source>
</evidence>
<dbReference type="InterPro" id="IPR002994">
    <property type="entry name" value="Surf1/Shy1"/>
</dbReference>
<keyword evidence="6" id="KW-0999">Mitochondrion inner membrane</keyword>
<feature type="transmembrane region" description="Helical" evidence="6">
    <location>
        <begin position="88"/>
        <end position="106"/>
    </location>
</feature>
<proteinExistence type="inferred from homology"/>
<evidence type="ECO:0000256" key="3">
    <source>
        <dbReference type="ARBA" id="ARBA00022692"/>
    </source>
</evidence>
<dbReference type="Proteomes" id="UP000299102">
    <property type="component" value="Unassembled WGS sequence"/>
</dbReference>
<evidence type="ECO:0000256" key="4">
    <source>
        <dbReference type="ARBA" id="ARBA00022989"/>
    </source>
</evidence>
<dbReference type="AlphaFoldDB" id="A0A4C1XXW3"/>
<name>A0A4C1XXW3_EUMVA</name>
<keyword evidence="5 6" id="KW-0472">Membrane</keyword>
<dbReference type="PANTHER" id="PTHR23427">
    <property type="entry name" value="SURFEIT LOCUS PROTEIN"/>
    <property type="match status" value="1"/>
</dbReference>
<accession>A0A4C1XXW3</accession>
<organism evidence="7 8">
    <name type="scientific">Eumeta variegata</name>
    <name type="common">Bagworm moth</name>
    <name type="synonym">Eumeta japonica</name>
    <dbReference type="NCBI Taxonomy" id="151549"/>
    <lineage>
        <taxon>Eukaryota</taxon>
        <taxon>Metazoa</taxon>
        <taxon>Ecdysozoa</taxon>
        <taxon>Arthropoda</taxon>
        <taxon>Hexapoda</taxon>
        <taxon>Insecta</taxon>
        <taxon>Pterygota</taxon>
        <taxon>Neoptera</taxon>
        <taxon>Endopterygota</taxon>
        <taxon>Lepidoptera</taxon>
        <taxon>Glossata</taxon>
        <taxon>Ditrysia</taxon>
        <taxon>Tineoidea</taxon>
        <taxon>Psychidae</taxon>
        <taxon>Oiketicinae</taxon>
        <taxon>Eumeta</taxon>
    </lineage>
</organism>
<dbReference type="OrthoDB" id="10040024at2759"/>
<comment type="caution">
    <text evidence="6">Lacks conserved residue(s) required for the propagation of feature annotation.</text>
</comment>
<comment type="subcellular location">
    <subcellularLocation>
        <location evidence="1">Membrane</location>
    </subcellularLocation>
    <subcellularLocation>
        <location evidence="6">Mitochondrion inner membrane</location>
        <topology evidence="6">Multi-pass membrane protein</topology>
    </subcellularLocation>
</comment>
<dbReference type="STRING" id="151549.A0A4C1XXW3"/>
<sequence length="116" mass="13627">MKNKEKRINSLVEGPIELTGIVRLTESRQPMMPKNNPAKSQWLYRDLDQMSQVIGCAPVWIDARGIDDPPEGWPLPNQTRITLRNEHLSYLITWFSLSGFTAYMWHRYFIRKLPLI</sequence>
<comment type="function">
    <text evidence="6">Probably involved in the biogenesis of the COX complex.</text>
</comment>
<keyword evidence="8" id="KW-1185">Reference proteome</keyword>
<comment type="similarity">
    <text evidence="2 6">Belongs to the SURF1 family.</text>
</comment>
<reference evidence="7 8" key="1">
    <citation type="journal article" date="2019" name="Commun. Biol.">
        <title>The bagworm genome reveals a unique fibroin gene that provides high tensile strength.</title>
        <authorList>
            <person name="Kono N."/>
            <person name="Nakamura H."/>
            <person name="Ohtoshi R."/>
            <person name="Tomita M."/>
            <person name="Numata K."/>
            <person name="Arakawa K."/>
        </authorList>
    </citation>
    <scope>NUCLEOTIDE SEQUENCE [LARGE SCALE GENOMIC DNA]</scope>
</reference>
<dbReference type="GO" id="GO:0005743">
    <property type="term" value="C:mitochondrial inner membrane"/>
    <property type="evidence" value="ECO:0007669"/>
    <property type="project" value="UniProtKB-SubCell"/>
</dbReference>
<dbReference type="CDD" id="cd06662">
    <property type="entry name" value="SURF1"/>
    <property type="match status" value="1"/>
</dbReference>
<evidence type="ECO:0000256" key="6">
    <source>
        <dbReference type="RuleBase" id="RU363076"/>
    </source>
</evidence>
<dbReference type="Pfam" id="PF02104">
    <property type="entry name" value="SURF1"/>
    <property type="match status" value="1"/>
</dbReference>
<protein>
    <recommendedName>
        <fullName evidence="6">SURF1-like protein</fullName>
    </recommendedName>
</protein>
<gene>
    <name evidence="7" type="primary">SURF1</name>
    <name evidence="7" type="ORF">EVAR_56698_1</name>
</gene>
<dbReference type="InterPro" id="IPR045214">
    <property type="entry name" value="Surf1/Surf4"/>
</dbReference>
<dbReference type="GO" id="GO:0033617">
    <property type="term" value="P:mitochondrial respiratory chain complex IV assembly"/>
    <property type="evidence" value="ECO:0007669"/>
    <property type="project" value="TreeGrafter"/>
</dbReference>
<dbReference type="PANTHER" id="PTHR23427:SF2">
    <property type="entry name" value="SURFEIT LOCUS PROTEIN 1"/>
    <property type="match status" value="1"/>
</dbReference>
<dbReference type="EMBL" id="BGZK01001011">
    <property type="protein sequence ID" value="GBP68436.1"/>
    <property type="molecule type" value="Genomic_DNA"/>
</dbReference>
<evidence type="ECO:0000256" key="5">
    <source>
        <dbReference type="ARBA" id="ARBA00023136"/>
    </source>
</evidence>
<keyword evidence="3 6" id="KW-0812">Transmembrane</keyword>
<evidence type="ECO:0000313" key="7">
    <source>
        <dbReference type="EMBL" id="GBP68436.1"/>
    </source>
</evidence>
<evidence type="ECO:0000313" key="8">
    <source>
        <dbReference type="Proteomes" id="UP000299102"/>
    </source>
</evidence>
<keyword evidence="6" id="KW-0496">Mitochondrion</keyword>
<keyword evidence="4 6" id="KW-1133">Transmembrane helix</keyword>